<feature type="transmembrane region" description="Helical" evidence="7">
    <location>
        <begin position="202"/>
        <end position="221"/>
    </location>
</feature>
<name>A0A9X4RFC5_9ACTN</name>
<evidence type="ECO:0000256" key="7">
    <source>
        <dbReference type="SAM" id="Phobius"/>
    </source>
</evidence>
<evidence type="ECO:0000256" key="1">
    <source>
        <dbReference type="ARBA" id="ARBA00004651"/>
    </source>
</evidence>
<feature type="transmembrane region" description="Helical" evidence="7">
    <location>
        <begin position="275"/>
        <end position="296"/>
    </location>
</feature>
<evidence type="ECO:0000256" key="6">
    <source>
        <dbReference type="SAM" id="MobiDB-lite"/>
    </source>
</evidence>
<dbReference type="PANTHER" id="PTHR30250">
    <property type="entry name" value="PST FAMILY PREDICTED COLANIC ACID TRANSPORTER"/>
    <property type="match status" value="1"/>
</dbReference>
<keyword evidence="4 7" id="KW-1133">Transmembrane helix</keyword>
<keyword evidence="9" id="KW-1185">Reference proteome</keyword>
<feature type="transmembrane region" description="Helical" evidence="7">
    <location>
        <begin position="410"/>
        <end position="430"/>
    </location>
</feature>
<sequence>MAAEPRPAAAAVSPEGQPTGTAGAPATTRRGMAKVGVATAVAAVSGYLVLFLAARVLGPADYAVFAVFWAAFGLVSGAVNGLMQETTRAVRAGLEQPATATGTEIRRARPIRTGAVIGVALAVAVLVTAPLWATTVFSTDRLLSVLLLAVGIAGFSAQATLSGALSGAGAWSQFSALTILDACLRLVVALACAVLGLRVGGFLVATVAGVVAWLIVTAASPRSRQALALTADVGVGVFRRRVLQSMAAATASAALVMGFPVILKATTSGALTSEAGAIILAVTLTRAPLLVPLNTFQGALISHLVTLRRTPLRALRMPVGVLAAVAVIGAALAAGIGPWLLRIAFGADYRVGPAVLAALTVGACMIGLLTVTGCAALAAEQHRAYALGWWAATIASVLLLLLPVGLDLRVSLSLVAGPVVGAVIHVAALVTNARAFSPPGPNG</sequence>
<dbReference type="EMBL" id="JANRHA010000019">
    <property type="protein sequence ID" value="MDG3016880.1"/>
    <property type="molecule type" value="Genomic_DNA"/>
</dbReference>
<feature type="transmembrane region" description="Helical" evidence="7">
    <location>
        <begin position="353"/>
        <end position="377"/>
    </location>
</feature>
<feature type="region of interest" description="Disordered" evidence="6">
    <location>
        <begin position="1"/>
        <end position="27"/>
    </location>
</feature>
<dbReference type="PANTHER" id="PTHR30250:SF11">
    <property type="entry name" value="O-ANTIGEN TRANSPORTER-RELATED"/>
    <property type="match status" value="1"/>
</dbReference>
<dbReference type="RefSeq" id="WP_332520745.1">
    <property type="nucleotide sequence ID" value="NZ_JANRHA010000019.1"/>
</dbReference>
<feature type="transmembrane region" description="Helical" evidence="7">
    <location>
        <begin position="35"/>
        <end position="56"/>
    </location>
</feature>
<keyword evidence="2" id="KW-1003">Cell membrane</keyword>
<gene>
    <name evidence="8" type="ORF">NVS88_20210</name>
</gene>
<feature type="transmembrane region" description="Helical" evidence="7">
    <location>
        <begin position="177"/>
        <end position="196"/>
    </location>
</feature>
<feature type="transmembrane region" description="Helical" evidence="7">
    <location>
        <begin position="242"/>
        <end position="263"/>
    </location>
</feature>
<evidence type="ECO:0000313" key="8">
    <source>
        <dbReference type="EMBL" id="MDG3016880.1"/>
    </source>
</evidence>
<feature type="transmembrane region" description="Helical" evidence="7">
    <location>
        <begin position="384"/>
        <end position="404"/>
    </location>
</feature>
<protein>
    <submittedName>
        <fullName evidence="8">Polysaccharide biosynthesis protein</fullName>
    </submittedName>
</protein>
<keyword evidence="3 7" id="KW-0812">Transmembrane</keyword>
<comment type="subcellular location">
    <subcellularLocation>
        <location evidence="1">Cell membrane</location>
        <topology evidence="1">Multi-pass membrane protein</topology>
    </subcellularLocation>
</comment>
<feature type="transmembrane region" description="Helical" evidence="7">
    <location>
        <begin position="145"/>
        <end position="165"/>
    </location>
</feature>
<accession>A0A9X4RFC5</accession>
<evidence type="ECO:0000256" key="2">
    <source>
        <dbReference type="ARBA" id="ARBA00022475"/>
    </source>
</evidence>
<feature type="transmembrane region" description="Helical" evidence="7">
    <location>
        <begin position="317"/>
        <end position="341"/>
    </location>
</feature>
<dbReference type="Proteomes" id="UP001152755">
    <property type="component" value="Unassembled WGS sequence"/>
</dbReference>
<dbReference type="InterPro" id="IPR050833">
    <property type="entry name" value="Poly_Biosynth_Transport"/>
</dbReference>
<keyword evidence="5 7" id="KW-0472">Membrane</keyword>
<feature type="transmembrane region" description="Helical" evidence="7">
    <location>
        <begin position="114"/>
        <end position="133"/>
    </location>
</feature>
<evidence type="ECO:0000256" key="5">
    <source>
        <dbReference type="ARBA" id="ARBA00023136"/>
    </source>
</evidence>
<dbReference type="GO" id="GO:0005886">
    <property type="term" value="C:plasma membrane"/>
    <property type="evidence" value="ECO:0007669"/>
    <property type="project" value="UniProtKB-SubCell"/>
</dbReference>
<feature type="transmembrane region" description="Helical" evidence="7">
    <location>
        <begin position="62"/>
        <end position="83"/>
    </location>
</feature>
<organism evidence="8 9">
    <name type="scientific">Speluncibacter jeojiensis</name>
    <dbReference type="NCBI Taxonomy" id="2710754"/>
    <lineage>
        <taxon>Bacteria</taxon>
        <taxon>Bacillati</taxon>
        <taxon>Actinomycetota</taxon>
        <taxon>Actinomycetes</taxon>
        <taxon>Mycobacteriales</taxon>
        <taxon>Speluncibacteraceae</taxon>
        <taxon>Speluncibacter</taxon>
    </lineage>
</organism>
<proteinExistence type="predicted"/>
<feature type="compositionally biased region" description="Low complexity" evidence="6">
    <location>
        <begin position="1"/>
        <end position="11"/>
    </location>
</feature>
<reference evidence="8" key="1">
    <citation type="submission" date="2022-08" db="EMBL/GenBank/DDBJ databases">
        <title>Genome analysis of Corynebacteriales strain.</title>
        <authorList>
            <person name="Lee S.D."/>
        </authorList>
    </citation>
    <scope>NUCLEOTIDE SEQUENCE</scope>
    <source>
        <strain evidence="8">D3-21</strain>
    </source>
</reference>
<evidence type="ECO:0000256" key="4">
    <source>
        <dbReference type="ARBA" id="ARBA00022989"/>
    </source>
</evidence>
<evidence type="ECO:0000256" key="3">
    <source>
        <dbReference type="ARBA" id="ARBA00022692"/>
    </source>
</evidence>
<feature type="compositionally biased region" description="Low complexity" evidence="6">
    <location>
        <begin position="18"/>
        <end position="27"/>
    </location>
</feature>
<comment type="caution">
    <text evidence="8">The sequence shown here is derived from an EMBL/GenBank/DDBJ whole genome shotgun (WGS) entry which is preliminary data.</text>
</comment>
<dbReference type="AlphaFoldDB" id="A0A9X4RFC5"/>
<evidence type="ECO:0000313" key="9">
    <source>
        <dbReference type="Proteomes" id="UP001152755"/>
    </source>
</evidence>